<name>A0A1Y2GPP8_9FUNG</name>
<keyword evidence="2" id="KW-0472">Membrane</keyword>
<dbReference type="AlphaFoldDB" id="A0A1Y2GPP8"/>
<feature type="compositionally biased region" description="Low complexity" evidence="1">
    <location>
        <begin position="567"/>
        <end position="584"/>
    </location>
</feature>
<accession>A0A1Y2GPP8</accession>
<feature type="region of interest" description="Disordered" evidence="1">
    <location>
        <begin position="563"/>
        <end position="596"/>
    </location>
</feature>
<organism evidence="3 4">
    <name type="scientific">Lobosporangium transversale</name>
    <dbReference type="NCBI Taxonomy" id="64571"/>
    <lineage>
        <taxon>Eukaryota</taxon>
        <taxon>Fungi</taxon>
        <taxon>Fungi incertae sedis</taxon>
        <taxon>Mucoromycota</taxon>
        <taxon>Mortierellomycotina</taxon>
        <taxon>Mortierellomycetes</taxon>
        <taxon>Mortierellales</taxon>
        <taxon>Mortierellaceae</taxon>
        <taxon>Lobosporangium</taxon>
    </lineage>
</organism>
<dbReference type="GeneID" id="33569578"/>
<sequence length="695" mass="75012">MGILNPVCTATDGIRVFALAYASSYSDLSSSYNILIKSDDYPNENVQYMTWSLISAVPRDPYYYLSEVNTNGLGYGCAVDNKGVFTALARLSQQSKSAPQDTVVRGIQYTPGSAGAAGTWKNIDVSQPYVWLESAKAHLYNLLDPVTNQNILMHASISTQGSDTRIMMASFNPTTNVMEQNAAPWKLPYVTRSLTFGANNTLFVLGQNMSALQWDSTILTKVPVTPGSTTMPNPSTLTYIDGYSLWAPCATDYPDVNMWPFNKGAALSCKSKFSGPASTRVFTTDGTSPIKSLDVLGYSGTFDNVRTILLVQGAAHPFLFMYNSSGLYSAPLSGYQFAKWATSPNRISIPDQYGLHVDDPSSPNPSSTRSPRPTDTTTDDRSSNGGMIGGICVGIAVVAAVAVFLFIRKRRQQNKNAFKGLADSEGSNAGLEGSNLLPLQLPIERAMKSDVTDSWASRPIDPSNPSQFASSSTYTPYTNNNLSHTANANNPPINGSYPMDLPAYTENTAGPHAVLPLPLHDPHGIQIASPLNREVLSLPPASSISDAISATPLYWEPKPFVPPGPSNNNNNNNVNTNNHINNTNSIQSGSMSVASPLTSGLPSVPLFWEPRPFVPPTRNDTNVAAINNNNNNNNFNNNNNVNHNESSPDLMSTASTLVQDSPTRSPQSREIYAENEQDLPPRIAPAIPQHSRPSG</sequence>
<keyword evidence="2" id="KW-0812">Transmembrane</keyword>
<feature type="region of interest" description="Disordered" evidence="1">
    <location>
        <begin position="351"/>
        <end position="383"/>
    </location>
</feature>
<proteinExistence type="predicted"/>
<dbReference type="EMBL" id="MCFF01000015">
    <property type="protein sequence ID" value="ORZ18259.1"/>
    <property type="molecule type" value="Genomic_DNA"/>
</dbReference>
<feature type="transmembrane region" description="Helical" evidence="2">
    <location>
        <begin position="387"/>
        <end position="407"/>
    </location>
</feature>
<feature type="compositionally biased region" description="Low complexity" evidence="1">
    <location>
        <begin position="360"/>
        <end position="376"/>
    </location>
</feature>
<feature type="compositionally biased region" description="Polar residues" evidence="1">
    <location>
        <begin position="645"/>
        <end position="668"/>
    </location>
</feature>
<feature type="non-terminal residue" evidence="3">
    <location>
        <position position="695"/>
    </location>
</feature>
<reference evidence="3 4" key="1">
    <citation type="submission" date="2016-07" db="EMBL/GenBank/DDBJ databases">
        <title>Pervasive Adenine N6-methylation of Active Genes in Fungi.</title>
        <authorList>
            <consortium name="DOE Joint Genome Institute"/>
            <person name="Mondo S.J."/>
            <person name="Dannebaum R.O."/>
            <person name="Kuo R.C."/>
            <person name="Labutti K."/>
            <person name="Haridas S."/>
            <person name="Kuo A."/>
            <person name="Salamov A."/>
            <person name="Ahrendt S.R."/>
            <person name="Lipzen A."/>
            <person name="Sullivan W."/>
            <person name="Andreopoulos W.B."/>
            <person name="Clum A."/>
            <person name="Lindquist E."/>
            <person name="Daum C."/>
            <person name="Ramamoorthy G.K."/>
            <person name="Gryganskyi A."/>
            <person name="Culley D."/>
            <person name="Magnuson J.K."/>
            <person name="James T.Y."/>
            <person name="O'Malley M.A."/>
            <person name="Stajich J.E."/>
            <person name="Spatafora J.W."/>
            <person name="Visel A."/>
            <person name="Grigoriev I.V."/>
        </authorList>
    </citation>
    <scope>NUCLEOTIDE SEQUENCE [LARGE SCALE GENOMIC DNA]</scope>
    <source>
        <strain evidence="3 4">NRRL 3116</strain>
    </source>
</reference>
<feature type="compositionally biased region" description="Polar residues" evidence="1">
    <location>
        <begin position="585"/>
        <end position="596"/>
    </location>
</feature>
<feature type="compositionally biased region" description="Low complexity" evidence="1">
    <location>
        <begin position="627"/>
        <end position="644"/>
    </location>
</feature>
<gene>
    <name evidence="3" type="ORF">BCR41DRAFT_385936</name>
</gene>
<comment type="caution">
    <text evidence="3">The sequence shown here is derived from an EMBL/GenBank/DDBJ whole genome shotgun (WGS) entry which is preliminary data.</text>
</comment>
<dbReference type="PANTHER" id="PTHR16148:SF14">
    <property type="entry name" value="MYND-TYPE DOMAIN-CONTAINING PROTEIN"/>
    <property type="match status" value="1"/>
</dbReference>
<feature type="region of interest" description="Disordered" evidence="1">
    <location>
        <begin position="454"/>
        <end position="476"/>
    </location>
</feature>
<evidence type="ECO:0000313" key="4">
    <source>
        <dbReference type="Proteomes" id="UP000193648"/>
    </source>
</evidence>
<dbReference type="InParanoid" id="A0A1Y2GPP8"/>
<dbReference type="PANTHER" id="PTHR16148">
    <property type="entry name" value="NF-KAPPA-B-REPRESSING FACTOR-RELATED"/>
    <property type="match status" value="1"/>
</dbReference>
<dbReference type="GO" id="GO:0005730">
    <property type="term" value="C:nucleolus"/>
    <property type="evidence" value="ECO:0007669"/>
    <property type="project" value="TreeGrafter"/>
</dbReference>
<keyword evidence="2" id="KW-1133">Transmembrane helix</keyword>
<dbReference type="OrthoDB" id="2449018at2759"/>
<keyword evidence="4" id="KW-1185">Reference proteome</keyword>
<feature type="compositionally biased region" description="Polar residues" evidence="1">
    <location>
        <begin position="463"/>
        <end position="476"/>
    </location>
</feature>
<dbReference type="Proteomes" id="UP000193648">
    <property type="component" value="Unassembled WGS sequence"/>
</dbReference>
<dbReference type="RefSeq" id="XP_021882054.1">
    <property type="nucleotide sequence ID" value="XM_022027735.1"/>
</dbReference>
<evidence type="ECO:0000313" key="3">
    <source>
        <dbReference type="EMBL" id="ORZ18259.1"/>
    </source>
</evidence>
<protein>
    <submittedName>
        <fullName evidence="3">Uncharacterized protein</fullName>
    </submittedName>
</protein>
<dbReference type="GO" id="GO:0005654">
    <property type="term" value="C:nucleoplasm"/>
    <property type="evidence" value="ECO:0007669"/>
    <property type="project" value="TreeGrafter"/>
</dbReference>
<feature type="region of interest" description="Disordered" evidence="1">
    <location>
        <begin position="624"/>
        <end position="695"/>
    </location>
</feature>
<evidence type="ECO:0000256" key="1">
    <source>
        <dbReference type="SAM" id="MobiDB-lite"/>
    </source>
</evidence>
<evidence type="ECO:0000256" key="2">
    <source>
        <dbReference type="SAM" id="Phobius"/>
    </source>
</evidence>